<dbReference type="Proteomes" id="UP000492821">
    <property type="component" value="Unassembled WGS sequence"/>
</dbReference>
<reference evidence="6" key="2">
    <citation type="submission" date="2020-10" db="UniProtKB">
        <authorList>
            <consortium name="WormBaseParasite"/>
        </authorList>
    </citation>
    <scope>IDENTIFICATION</scope>
</reference>
<feature type="compositionally biased region" description="Low complexity" evidence="4">
    <location>
        <begin position="718"/>
        <end position="736"/>
    </location>
</feature>
<feature type="compositionally biased region" description="Low complexity" evidence="4">
    <location>
        <begin position="415"/>
        <end position="426"/>
    </location>
</feature>
<proteinExistence type="inferred from homology"/>
<dbReference type="InterPro" id="IPR043129">
    <property type="entry name" value="ATPase_NBD"/>
</dbReference>
<feature type="compositionally biased region" description="Low complexity" evidence="4">
    <location>
        <begin position="552"/>
        <end position="570"/>
    </location>
</feature>
<evidence type="ECO:0000256" key="2">
    <source>
        <dbReference type="ARBA" id="ARBA00005665"/>
    </source>
</evidence>
<feature type="compositionally biased region" description="Basic and acidic residues" evidence="4">
    <location>
        <begin position="440"/>
        <end position="473"/>
    </location>
</feature>
<organism evidence="5 6">
    <name type="scientific">Panagrellus redivivus</name>
    <name type="common">Microworm</name>
    <dbReference type="NCBI Taxonomy" id="6233"/>
    <lineage>
        <taxon>Eukaryota</taxon>
        <taxon>Metazoa</taxon>
        <taxon>Ecdysozoa</taxon>
        <taxon>Nematoda</taxon>
        <taxon>Chromadorea</taxon>
        <taxon>Rhabditida</taxon>
        <taxon>Tylenchina</taxon>
        <taxon>Panagrolaimomorpha</taxon>
        <taxon>Panagrolaimoidea</taxon>
        <taxon>Panagrolaimidae</taxon>
        <taxon>Panagrellus</taxon>
    </lineage>
</organism>
<sequence length="811" mass="89549">MSTTFILDNGSYLIKAGRLTDEKPKLIPNFVFKTGSDSYVGNEIDDCLDPGGIYLNSPFDRGYLVHLDIENEIWQHTFLREFGVDLSDTKLVLTDSNLAVPTIDIGVREVLFETYGLNSLLMTSAPSIIGRKQFVETGRPHGLVVDAGHAFTHIVPFLLGLPCLEQTMRIDVGGKYMTNMLRDKISYSQVDVKSEFRIVSEIKEDVCSFATDIRATLNKLRETKDVVKYYLPDFNLIRRGRFKTAGEPAEYADLTAITLGPERYVVPEILFHPDLINIDQVGLKEGIVKVCNGTFDYDLFGKYMLENVYVVGGSAALPGLKDRLIHDLSNVFAIGDAPSDFANCIQIPPNPVTEPWHAASYLLKYDSVFTDRFVSKKEYQESGARVCDTKFKQFAPMDWYDVPDPQWQDDFGKIVTVSSPSKTPSPAKRRVQPVVYAEEEVPKPPPEKVRRIEKPKTPEVPKPKPSRPKKDGTTPRPSKAAIVQQESGSTETTPAPKPKKRRPPQRTPKPSPIPQYPGGSVMRPQGPPPLPQSPRIVAPVRAQHIFVMNPNGQPSQGTAPGSSGSPGPSTMTYRPSGSGQSMMGPRQSFLPNPPPRRVFVRVANPGNAPPGNASRLPRPPGMQMQQVMGHGLPVMIPRRTTYRQVDGEKFIVSRVPVSSMTSQRPRTSVQMPMQRFVSRVLPPMSSASMVPSSSTAQPQQHQQPIAVVTLGDEDSDSAPKSNSSSPKPPLLSAVSPIRPPILRPQVPMPSGMVRQGPPRQLVYRRIVRPAGSRLPGPAPRPPSHTQAVYNRCRVEEEYDSPDSTPGTPTPQ</sequence>
<dbReference type="PANTHER" id="PTHR11937">
    <property type="entry name" value="ACTIN"/>
    <property type="match status" value="1"/>
</dbReference>
<name>A0A7E4ZXF7_PANRE</name>
<evidence type="ECO:0000313" key="5">
    <source>
        <dbReference type="Proteomes" id="UP000492821"/>
    </source>
</evidence>
<dbReference type="InterPro" id="IPR004000">
    <property type="entry name" value="Actin"/>
</dbReference>
<protein>
    <submittedName>
        <fullName evidence="6">Actin-related protein 6</fullName>
    </submittedName>
</protein>
<dbReference type="SMART" id="SM00268">
    <property type="entry name" value="ACTIN"/>
    <property type="match status" value="1"/>
</dbReference>
<dbReference type="Gene3D" id="3.30.420.40">
    <property type="match status" value="2"/>
</dbReference>
<evidence type="ECO:0000256" key="1">
    <source>
        <dbReference type="ARBA" id="ARBA00004496"/>
    </source>
</evidence>
<feature type="compositionally biased region" description="Pro residues" evidence="4">
    <location>
        <begin position="505"/>
        <end position="515"/>
    </location>
</feature>
<reference evidence="5" key="1">
    <citation type="journal article" date="2013" name="Genetics">
        <title>The draft genome and transcriptome of Panagrellus redivivus are shaped by the harsh demands of a free-living lifestyle.</title>
        <authorList>
            <person name="Srinivasan J."/>
            <person name="Dillman A.R."/>
            <person name="Macchietto M.G."/>
            <person name="Heikkinen L."/>
            <person name="Lakso M."/>
            <person name="Fracchia K.M."/>
            <person name="Antoshechkin I."/>
            <person name="Mortazavi A."/>
            <person name="Wong G."/>
            <person name="Sternberg P.W."/>
        </authorList>
    </citation>
    <scope>NUCLEOTIDE SEQUENCE [LARGE SCALE GENOMIC DNA]</scope>
    <source>
        <strain evidence="5">MT8872</strain>
    </source>
</reference>
<comment type="similarity">
    <text evidence="2">Belongs to the actin family. ARP6 subfamily.</text>
</comment>
<dbReference type="Pfam" id="PF00022">
    <property type="entry name" value="Actin"/>
    <property type="match status" value="1"/>
</dbReference>
<evidence type="ECO:0000256" key="4">
    <source>
        <dbReference type="SAM" id="MobiDB-lite"/>
    </source>
</evidence>
<dbReference type="GO" id="GO:0005737">
    <property type="term" value="C:cytoplasm"/>
    <property type="evidence" value="ECO:0007669"/>
    <property type="project" value="UniProtKB-SubCell"/>
</dbReference>
<feature type="region of interest" description="Disordered" evidence="4">
    <location>
        <begin position="712"/>
        <end position="788"/>
    </location>
</feature>
<accession>A0A7E4ZXF7</accession>
<dbReference type="AlphaFoldDB" id="A0A7E4ZXF7"/>
<feature type="compositionally biased region" description="Polar residues" evidence="4">
    <location>
        <begin position="571"/>
        <end position="581"/>
    </location>
</feature>
<comment type="subcellular location">
    <subcellularLocation>
        <location evidence="1">Cytoplasm</location>
    </subcellularLocation>
</comment>
<dbReference type="WBParaSite" id="Pan_g23121.t1">
    <property type="protein sequence ID" value="Pan_g23121.t1"/>
    <property type="gene ID" value="Pan_g23121"/>
</dbReference>
<keyword evidence="3" id="KW-0963">Cytoplasm</keyword>
<evidence type="ECO:0000313" key="6">
    <source>
        <dbReference type="WBParaSite" id="Pan_g23121.t1"/>
    </source>
</evidence>
<feature type="region of interest" description="Disordered" evidence="4">
    <location>
        <begin position="415"/>
        <end position="594"/>
    </location>
</feature>
<dbReference type="GO" id="GO:0005634">
    <property type="term" value="C:nucleus"/>
    <property type="evidence" value="ECO:0007669"/>
    <property type="project" value="UniProtKB-ARBA"/>
</dbReference>
<dbReference type="Gene3D" id="3.90.640.10">
    <property type="entry name" value="Actin, Chain A, domain 4"/>
    <property type="match status" value="1"/>
</dbReference>
<keyword evidence="5" id="KW-1185">Reference proteome</keyword>
<dbReference type="SUPFAM" id="SSF53067">
    <property type="entry name" value="Actin-like ATPase domain"/>
    <property type="match status" value="2"/>
</dbReference>
<evidence type="ECO:0000256" key="3">
    <source>
        <dbReference type="ARBA" id="ARBA00022490"/>
    </source>
</evidence>
<dbReference type="FunFam" id="3.90.640.10:FF:000014">
    <property type="entry name" value="Putative actin-related protein 6"/>
    <property type="match status" value="1"/>
</dbReference>